<dbReference type="InterPro" id="IPR010569">
    <property type="entry name" value="Myotubularin-like_Pase_dom"/>
</dbReference>
<feature type="binding site" evidence="2">
    <location>
        <begin position="532"/>
        <end position="533"/>
    </location>
    <ligand>
        <name>substrate</name>
    </ligand>
</feature>
<feature type="region of interest" description="Disordered" evidence="3">
    <location>
        <begin position="99"/>
        <end position="134"/>
    </location>
</feature>
<dbReference type="AlphaFoldDB" id="A0A0S4J9Y5"/>
<dbReference type="PROSITE" id="PS00383">
    <property type="entry name" value="TYR_PHOSPHATASE_1"/>
    <property type="match status" value="1"/>
</dbReference>
<protein>
    <submittedName>
        <fullName evidence="5">Zinc-binding phosphatase, putative</fullName>
    </submittedName>
</protein>
<sequence length="945" mass="104910">MSESSIDPPLVVTEPFKRLPGEQDFLCVARSSETTGDGVALAYPVDEDGIPIRCGLHVTNYRTIIIPARGQVIIIPHMNLDSWSVDKHAMTATQRAAFPQSMNPSTNPITTGGGASVSSPVVGGAPSTSSSAAPNGMPLATSAFTLTLTTKYLWNFQVMFQDERQVWTTKKILENLRPHEQKHMPAFELYRERCKEATLVSPTSSVANRGESPTVASANDETGAVTPTSTTESKPFTPAEPFSNYGWNIYSCRHELARQTCLDPSVPVGSLEDDTVKAGPGCDLRYWFRATRMAQEFFFSGTFIAAATSLLVKRALDPSVPVGSLEDDTVKAGPGYDLRYWFRATRMAQEDNMYGRSPTYPFEVVAPNIISDPALVEAIYARSRGRIPGISFVHLRTGAVLGRCSQPVSKGDAKKDADVCYALVNSGYTVKNSKPRRHTDPFGSGPQQSTGGAPGRSVAPPPSLIDSNDAPAPEPTLPHSSANIAAARRTRTLMVADCRPSSAAYGNQTMGGGFESGPTYDFCKVKFHGIDNIHGVTKSFNQLKSIVNGFNGKSPRESFLSQLHDSQWFYHIQKILICSVEIAEGMERGESFLVHCTDGWDRTSQCTSIAMLLLDPFYRTTLGFCTLIEKEFCSFGHKFAERCNHMVRGETYYTTDSGVSSSDTESQRAQQAHKLQPSPIFVQWLDCIFQIMRQFPNKFEFTPLLLELLASEVYSCHYGTFLANSEKERVFERIRLSTTSLWTQVLDSVAREKSGEALPFFLNTFYNAQDAWRFISKKEGSGLQFMPISCSSKRLSFWEAHYLRFDSDNLSLRVSDAQGNLMLENHRRMEAPYFCEPLEQYLDAIITRARQERAQDIPYMTELLQRLHVQRPPPLSSASQANAKVAPIDSKSCSHCHEKFNFFATKEYCSRCTTRAPLCTKCIRTVGGKKVCPKCADLEEILNDE</sequence>
<dbReference type="InterPro" id="IPR013083">
    <property type="entry name" value="Znf_RING/FYVE/PHD"/>
</dbReference>
<evidence type="ECO:0000256" key="2">
    <source>
        <dbReference type="PIRSR" id="PIRSR630564-2"/>
    </source>
</evidence>
<dbReference type="PANTHER" id="PTHR10807">
    <property type="entry name" value="MYOTUBULARIN-RELATED"/>
    <property type="match status" value="1"/>
</dbReference>
<dbReference type="OMA" id="DRTSQCT"/>
<evidence type="ECO:0000256" key="1">
    <source>
        <dbReference type="PIRSR" id="PIRSR630564-1"/>
    </source>
</evidence>
<keyword evidence="6" id="KW-1185">Reference proteome</keyword>
<dbReference type="OrthoDB" id="271628at2759"/>
<feature type="region of interest" description="Disordered" evidence="3">
    <location>
        <begin position="431"/>
        <end position="481"/>
    </location>
</feature>
<dbReference type="Pfam" id="PF06602">
    <property type="entry name" value="Myotub-related"/>
    <property type="match status" value="1"/>
</dbReference>
<accession>A0A0S4J9Y5</accession>
<evidence type="ECO:0000259" key="4">
    <source>
        <dbReference type="PROSITE" id="PS51339"/>
    </source>
</evidence>
<name>A0A0S4J9Y5_BODSA</name>
<dbReference type="PANTHER" id="PTHR10807:SF128">
    <property type="entry name" value="PHOSPHATIDYLINOSITOL-3,5-BISPHOSPHATE 3-PHOSPHATASE"/>
    <property type="match status" value="1"/>
</dbReference>
<feature type="domain" description="Myotubularin phosphatase" evidence="4">
    <location>
        <begin position="319"/>
        <end position="802"/>
    </location>
</feature>
<proteinExistence type="predicted"/>
<dbReference type="Proteomes" id="UP000051952">
    <property type="component" value="Unassembled WGS sequence"/>
</dbReference>
<reference evidence="6" key="1">
    <citation type="submission" date="2015-09" db="EMBL/GenBank/DDBJ databases">
        <authorList>
            <consortium name="Pathogen Informatics"/>
        </authorList>
    </citation>
    <scope>NUCLEOTIDE SEQUENCE [LARGE SCALE GENOMIC DNA]</scope>
    <source>
        <strain evidence="6">Lake Konstanz</strain>
    </source>
</reference>
<dbReference type="EMBL" id="CYKH01001421">
    <property type="protein sequence ID" value="CUG87006.1"/>
    <property type="molecule type" value="Genomic_DNA"/>
</dbReference>
<dbReference type="InterPro" id="IPR029021">
    <property type="entry name" value="Prot-tyrosine_phosphatase-like"/>
</dbReference>
<evidence type="ECO:0000313" key="6">
    <source>
        <dbReference type="Proteomes" id="UP000051952"/>
    </source>
</evidence>
<dbReference type="SUPFAM" id="SSF52799">
    <property type="entry name" value="(Phosphotyrosine protein) phosphatases II"/>
    <property type="match status" value="1"/>
</dbReference>
<dbReference type="InterPro" id="IPR011011">
    <property type="entry name" value="Znf_FYVE_PHD"/>
</dbReference>
<feature type="binding site" evidence="2">
    <location>
        <begin position="596"/>
        <end position="602"/>
    </location>
    <ligand>
        <name>substrate</name>
    </ligand>
</feature>
<evidence type="ECO:0000313" key="5">
    <source>
        <dbReference type="EMBL" id="CUG87006.1"/>
    </source>
</evidence>
<dbReference type="InterPro" id="IPR030564">
    <property type="entry name" value="Myotubularin"/>
</dbReference>
<dbReference type="PROSITE" id="PS51339">
    <property type="entry name" value="PPASE_MYOTUBULARIN"/>
    <property type="match status" value="1"/>
</dbReference>
<feature type="active site" description="Phosphocysteine intermediate" evidence="1">
    <location>
        <position position="596"/>
    </location>
</feature>
<dbReference type="SUPFAM" id="SSF57903">
    <property type="entry name" value="FYVE/PHD zinc finger"/>
    <property type="match status" value="1"/>
</dbReference>
<dbReference type="Gene3D" id="3.30.40.10">
    <property type="entry name" value="Zinc/RING finger domain, C3HC4 (zinc finger)"/>
    <property type="match status" value="1"/>
</dbReference>
<feature type="compositionally biased region" description="Polar residues" evidence="3">
    <location>
        <begin position="214"/>
        <end position="234"/>
    </location>
</feature>
<dbReference type="VEuPathDB" id="TriTrypDB:BSAL_13960"/>
<feature type="region of interest" description="Disordered" evidence="3">
    <location>
        <begin position="201"/>
        <end position="237"/>
    </location>
</feature>
<dbReference type="CDD" id="cd00065">
    <property type="entry name" value="FYVE_like_SF"/>
    <property type="match status" value="1"/>
</dbReference>
<gene>
    <name evidence="5" type="ORF">BSAL_07925</name>
</gene>
<evidence type="ECO:0000256" key="3">
    <source>
        <dbReference type="SAM" id="MobiDB-lite"/>
    </source>
</evidence>
<organism evidence="5 6">
    <name type="scientific">Bodo saltans</name>
    <name type="common">Flagellated protozoan</name>
    <dbReference type="NCBI Taxonomy" id="75058"/>
    <lineage>
        <taxon>Eukaryota</taxon>
        <taxon>Discoba</taxon>
        <taxon>Euglenozoa</taxon>
        <taxon>Kinetoplastea</taxon>
        <taxon>Metakinetoplastina</taxon>
        <taxon>Eubodonida</taxon>
        <taxon>Bodonidae</taxon>
        <taxon>Bodo</taxon>
    </lineage>
</organism>
<dbReference type="GO" id="GO:0005737">
    <property type="term" value="C:cytoplasm"/>
    <property type="evidence" value="ECO:0007669"/>
    <property type="project" value="TreeGrafter"/>
</dbReference>
<feature type="compositionally biased region" description="Low complexity" evidence="3">
    <location>
        <begin position="116"/>
        <end position="134"/>
    </location>
</feature>
<feature type="compositionally biased region" description="Polar residues" evidence="3">
    <location>
        <begin position="100"/>
        <end position="109"/>
    </location>
</feature>
<dbReference type="CDD" id="cd14507">
    <property type="entry name" value="PTP-MTM-like"/>
    <property type="match status" value="1"/>
</dbReference>
<dbReference type="InterPro" id="IPR016130">
    <property type="entry name" value="Tyr_Pase_AS"/>
</dbReference>